<proteinExistence type="predicted"/>
<keyword evidence="4" id="KW-1185">Reference proteome</keyword>
<dbReference type="Proteomes" id="UP001163821">
    <property type="component" value="Unassembled WGS sequence"/>
</dbReference>
<dbReference type="Pfam" id="PF18911">
    <property type="entry name" value="PKD_4"/>
    <property type="match status" value="1"/>
</dbReference>
<reference evidence="3" key="1">
    <citation type="submission" date="2022-10" db="EMBL/GenBank/DDBJ databases">
        <title>Gaoshiqiia sediminis gen. nov., sp. nov., isolated from coastal sediment.</title>
        <authorList>
            <person name="Yu W.X."/>
            <person name="Mu D.S."/>
            <person name="Du J.Z."/>
            <person name="Liang Y.Q."/>
        </authorList>
    </citation>
    <scope>NUCLEOTIDE SEQUENCE</scope>
    <source>
        <strain evidence="3">A06</strain>
    </source>
</reference>
<evidence type="ECO:0000313" key="3">
    <source>
        <dbReference type="EMBL" id="MCW0483783.1"/>
    </source>
</evidence>
<organism evidence="3 4">
    <name type="scientific">Gaoshiqia sediminis</name>
    <dbReference type="NCBI Taxonomy" id="2986998"/>
    <lineage>
        <taxon>Bacteria</taxon>
        <taxon>Pseudomonadati</taxon>
        <taxon>Bacteroidota</taxon>
        <taxon>Bacteroidia</taxon>
        <taxon>Marinilabiliales</taxon>
        <taxon>Prolixibacteraceae</taxon>
        <taxon>Gaoshiqia</taxon>
    </lineage>
</organism>
<dbReference type="InterPro" id="IPR022409">
    <property type="entry name" value="PKD/Chitinase_dom"/>
</dbReference>
<dbReference type="Pfam" id="PF00801">
    <property type="entry name" value="PKD"/>
    <property type="match status" value="1"/>
</dbReference>
<dbReference type="PROSITE" id="PS50093">
    <property type="entry name" value="PKD"/>
    <property type="match status" value="2"/>
</dbReference>
<sequence length="588" mass="63699">MRSFKYLQQLTGMAALFLALFACSPEMDDSVDIGAAPTEDQLDFTIAPGANDFKFVLTNTSSVTGIVSWDLGNGSKSSAASPVATYPLPGDYTITMTLITKGGMATKSRTLTQTKTDYSIFTDEKFILLSGGADDLDGKTWVLDSLASGHLGVGPAGTPGLEWWAAAPLAKQAVKVLYDDEINFKVTGFVATLTNHGKSYVKGFVNNSPGYSNPVEIDTDFSVDYVPSPGTWFIEENGGKNYLTLGGPTPMFPIFDVGAANGSYEILKLEENLLELVAIGGDGNAWHYQLIPKGYVKPTVTTELSVVAAAETNTYDVSLTNFNIPDGQAITGVTFNFGEGDPVSSTDYTAVASHTYMRQGTYSVSAVVTTSVGDLNLSYSLVVDANHPDYVPFLLDEMVMYNDFSEIAMAPVLGEDCSVTTVTNPAKIYPNRSSNVAFYSKTEQEWANANLTLPPGYRFDLRLVSTFKIMVYGKAGDVVLLKLENTDKGGNAWQTGVELRYTIQADNTWEVAEYNFAGAPTADLSWDPGLVPLMASDVTTDDRYNHDYYNIVRIMLNPGNKDVGVTHEFYFDELSGPHVEGIKSAKIN</sequence>
<protein>
    <submittedName>
        <fullName evidence="3">PKD domain-containing protein</fullName>
    </submittedName>
</protein>
<feature type="domain" description="PKD" evidence="2">
    <location>
        <begin position="69"/>
        <end position="112"/>
    </location>
</feature>
<evidence type="ECO:0000259" key="2">
    <source>
        <dbReference type="PROSITE" id="PS50093"/>
    </source>
</evidence>
<dbReference type="RefSeq" id="WP_282592378.1">
    <property type="nucleotide sequence ID" value="NZ_JAPAAF010000022.1"/>
</dbReference>
<dbReference type="InterPro" id="IPR013783">
    <property type="entry name" value="Ig-like_fold"/>
</dbReference>
<dbReference type="SUPFAM" id="SSF49299">
    <property type="entry name" value="PKD domain"/>
    <property type="match status" value="2"/>
</dbReference>
<feature type="signal peptide" evidence="1">
    <location>
        <begin position="1"/>
        <end position="24"/>
    </location>
</feature>
<dbReference type="AlphaFoldDB" id="A0AA42C6D1"/>
<evidence type="ECO:0000313" key="4">
    <source>
        <dbReference type="Proteomes" id="UP001163821"/>
    </source>
</evidence>
<keyword evidence="1" id="KW-0732">Signal</keyword>
<dbReference type="InterPro" id="IPR000601">
    <property type="entry name" value="PKD_dom"/>
</dbReference>
<dbReference type="SMART" id="SM00089">
    <property type="entry name" value="PKD"/>
    <property type="match status" value="2"/>
</dbReference>
<dbReference type="EMBL" id="JAPAAF010000022">
    <property type="protein sequence ID" value="MCW0483783.1"/>
    <property type="molecule type" value="Genomic_DNA"/>
</dbReference>
<comment type="caution">
    <text evidence="3">The sequence shown here is derived from an EMBL/GenBank/DDBJ whole genome shotgun (WGS) entry which is preliminary data.</text>
</comment>
<gene>
    <name evidence="3" type="ORF">N2K84_13650</name>
</gene>
<feature type="domain" description="PKD" evidence="2">
    <location>
        <begin position="302"/>
        <end position="383"/>
    </location>
</feature>
<evidence type="ECO:0000256" key="1">
    <source>
        <dbReference type="SAM" id="SignalP"/>
    </source>
</evidence>
<accession>A0AA42C6D1</accession>
<dbReference type="Gene3D" id="2.60.40.10">
    <property type="entry name" value="Immunoglobulins"/>
    <property type="match status" value="2"/>
</dbReference>
<dbReference type="CDD" id="cd00146">
    <property type="entry name" value="PKD"/>
    <property type="match status" value="2"/>
</dbReference>
<dbReference type="InterPro" id="IPR035986">
    <property type="entry name" value="PKD_dom_sf"/>
</dbReference>
<name>A0AA42C6D1_9BACT</name>
<dbReference type="PROSITE" id="PS51257">
    <property type="entry name" value="PROKAR_LIPOPROTEIN"/>
    <property type="match status" value="1"/>
</dbReference>
<feature type="chain" id="PRO_5041277106" evidence="1">
    <location>
        <begin position="25"/>
        <end position="588"/>
    </location>
</feature>